<dbReference type="KEGG" id="pdec:H1Q58_15610"/>
<dbReference type="Gene3D" id="3.40.50.2000">
    <property type="entry name" value="Glycogen Phosphorylase B"/>
    <property type="match status" value="2"/>
</dbReference>
<name>A0A7D7R0A9_PLAMR</name>
<dbReference type="EMBL" id="CP059540">
    <property type="protein sequence ID" value="QMT17356.1"/>
    <property type="molecule type" value="Genomic_DNA"/>
</dbReference>
<dbReference type="PANTHER" id="PTHR48050:SF13">
    <property type="entry name" value="STEROL 3-BETA-GLUCOSYLTRANSFERASE UGT80A2"/>
    <property type="match status" value="1"/>
</dbReference>
<dbReference type="GO" id="GO:0016758">
    <property type="term" value="F:hexosyltransferase activity"/>
    <property type="evidence" value="ECO:0007669"/>
    <property type="project" value="InterPro"/>
</dbReference>
<dbReference type="CDD" id="cd03784">
    <property type="entry name" value="GT1_Gtf-like"/>
    <property type="match status" value="1"/>
</dbReference>
<sequence length="422" mass="47464">MKITMLTLGSRGDVQPFVALGQELVKRGHEVMICTGASFKNFVESNGIAFHPASADLMAIMESEEGNKVFNGGNFKLIEMFKFSKRVITPAYRKSMDDFYVASQEAGLIIYHPKALGAVDIAVYQNIPCLCLPPVPIMYPITEFPNFTISPNKNFGPLLNKWSYKVVMLSEQPFMKQINDFREKTLKLPKRKAGRYMYEMNGSPIPILYPLSPFLFKEVDSWNQRVFLSGFFFMDLGRATLSEEIEEFLSAGKKPIVISFSSMPLTDPHGFQQKLIQAIKQTGNRAIVLVGTSGMVFGEDDQILAVDQAPHRLLFKRAAGIVHHGGVGTTAEALLSGVPQLILPFTADQPFWANRLYKKGYSVKPLREKNLKVSDLVLALEQLTSEERIERAKQIQKEIQLENGLPKAADYIQHILEDHKQE</sequence>
<reference evidence="3 4" key="1">
    <citation type="submission" date="2020-07" db="EMBL/GenBank/DDBJ databases">
        <title>Screening of a cold-adapted Planococcus bacterium producing protease in traditional shrimp paste and protease identification by genome sequencing.</title>
        <authorList>
            <person name="Gao R."/>
            <person name="Leng W."/>
            <person name="Chu Q."/>
            <person name="Wu X."/>
            <person name="Liu H."/>
            <person name="Li X."/>
        </authorList>
    </citation>
    <scope>NUCLEOTIDE SEQUENCE [LARGE SCALE GENOMIC DNA]</scope>
    <source>
        <strain evidence="3 4">XJ11</strain>
    </source>
</reference>
<dbReference type="GO" id="GO:0033072">
    <property type="term" value="P:vancomycin biosynthetic process"/>
    <property type="evidence" value="ECO:0007669"/>
    <property type="project" value="UniProtKB-ARBA"/>
</dbReference>
<evidence type="ECO:0000259" key="2">
    <source>
        <dbReference type="Pfam" id="PF06722"/>
    </source>
</evidence>
<feature type="domain" description="Erythromycin biosynthesis protein CIII-like C-terminal" evidence="2">
    <location>
        <begin position="301"/>
        <end position="397"/>
    </location>
</feature>
<dbReference type="FunFam" id="3.40.50.2000:FF:000009">
    <property type="entry name" value="Sterol 3-beta-glucosyltransferase UGT80A2"/>
    <property type="match status" value="1"/>
</dbReference>
<dbReference type="PANTHER" id="PTHR48050">
    <property type="entry name" value="STEROL 3-BETA-GLUCOSYLTRANSFERASE"/>
    <property type="match status" value="1"/>
</dbReference>
<dbReference type="InterPro" id="IPR004276">
    <property type="entry name" value="GlycoTrans_28_N"/>
</dbReference>
<feature type="domain" description="Glycosyltransferase family 28 N-terminal" evidence="1">
    <location>
        <begin position="3"/>
        <end position="66"/>
    </location>
</feature>
<keyword evidence="4" id="KW-1185">Reference proteome</keyword>
<dbReference type="InterPro" id="IPR002213">
    <property type="entry name" value="UDP_glucos_trans"/>
</dbReference>
<dbReference type="AlphaFoldDB" id="A0A7D7R0A9"/>
<evidence type="ECO:0000313" key="3">
    <source>
        <dbReference type="EMBL" id="QMT17356.1"/>
    </source>
</evidence>
<dbReference type="RefSeq" id="WP_182092056.1">
    <property type="nucleotide sequence ID" value="NZ_CP059540.1"/>
</dbReference>
<dbReference type="InterPro" id="IPR050426">
    <property type="entry name" value="Glycosyltransferase_28"/>
</dbReference>
<accession>A0A7D7R0A9</accession>
<proteinExistence type="predicted"/>
<organism evidence="3 4">
    <name type="scientific">Planococcus maritimus</name>
    <dbReference type="NCBI Taxonomy" id="192421"/>
    <lineage>
        <taxon>Bacteria</taxon>
        <taxon>Bacillati</taxon>
        <taxon>Bacillota</taxon>
        <taxon>Bacilli</taxon>
        <taxon>Bacillales</taxon>
        <taxon>Caryophanaceae</taxon>
        <taxon>Planococcus</taxon>
    </lineage>
</organism>
<dbReference type="SUPFAM" id="SSF53756">
    <property type="entry name" value="UDP-Glycosyltransferase/glycogen phosphorylase"/>
    <property type="match status" value="1"/>
</dbReference>
<dbReference type="InterPro" id="IPR010610">
    <property type="entry name" value="EryCIII-like_C"/>
</dbReference>
<dbReference type="GO" id="GO:0008194">
    <property type="term" value="F:UDP-glycosyltransferase activity"/>
    <property type="evidence" value="ECO:0007669"/>
    <property type="project" value="InterPro"/>
</dbReference>
<evidence type="ECO:0000259" key="1">
    <source>
        <dbReference type="Pfam" id="PF03033"/>
    </source>
</evidence>
<protein>
    <submittedName>
        <fullName evidence="3">Glycosyltransferase family 1 protein</fullName>
    </submittedName>
</protein>
<dbReference type="Pfam" id="PF06722">
    <property type="entry name" value="EryCIII-like_C"/>
    <property type="match status" value="1"/>
</dbReference>
<keyword evidence="3" id="KW-0808">Transferase</keyword>
<dbReference type="Proteomes" id="UP000514716">
    <property type="component" value="Chromosome"/>
</dbReference>
<evidence type="ECO:0000313" key="4">
    <source>
        <dbReference type="Proteomes" id="UP000514716"/>
    </source>
</evidence>
<gene>
    <name evidence="3" type="ORF">H1Q58_15610</name>
</gene>
<dbReference type="GO" id="GO:0005975">
    <property type="term" value="P:carbohydrate metabolic process"/>
    <property type="evidence" value="ECO:0007669"/>
    <property type="project" value="InterPro"/>
</dbReference>
<dbReference type="Pfam" id="PF03033">
    <property type="entry name" value="Glyco_transf_28"/>
    <property type="match status" value="1"/>
</dbReference>